<sequence>MSMSSSSAASAVPPEDDVCSVCHDRFRIPCQANCSHWFCGECIIRVWHHGPAVQACKCPICRRLINLLVPANVSEQEEDSQSQRVLGDIHRYNCIFGGAPRSLTQRVQDLPFFIRRLFRELMDPQRTLPLVFRARMMMMVALSAIYVLSPVDILPESVLGLFGFVDDLLILLIVFLHLAAVYRSLLLYRHGRQEKPYTLLSVFIIYVGRQPTIVAAKSAPFHSGPGAWPATCTRNGVVVGRVALAASERGECAAGRPLLFRKGRGGDAAPRRSQSKQSLVAVSLEPEPTDERGEEAGGAHGMLARSPALPLVPAEVSAFGGFFAIATRDISSAPVVKLSTNKFGGRLDVQRSIEPGRSRDVSWRWRTASADQAQASVVDVDEECKQLLTSLSFSGEDAEKMLKKAFGWIHSPYWSEERKKEVPTAEAVTGVLNYIRSLGLSDEDLHKLLKKFPEVLGCDLDAEVKLNVSKLDSDWGINGKTLRSLLLRNPKVLGYNIDCRGDCMAQCTRCWVRF</sequence>
<dbReference type="GO" id="GO:0012505">
    <property type="term" value="C:endomembrane system"/>
    <property type="evidence" value="ECO:0007669"/>
    <property type="project" value="UniProtKB-SubCell"/>
</dbReference>
<dbReference type="InterPro" id="IPR001841">
    <property type="entry name" value="Znf_RING"/>
</dbReference>
<dbReference type="InterPro" id="IPR038896">
    <property type="entry name" value="RNF170"/>
</dbReference>
<dbReference type="PANTHER" id="PTHR22894">
    <property type="entry name" value="RING-TYPE DOMAIN-CONTAINING PROTEIN"/>
    <property type="match status" value="1"/>
</dbReference>
<dbReference type="AlphaFoldDB" id="A0AAQ3SUV8"/>
<protein>
    <recommendedName>
        <fullName evidence="3">E3 ubiquitin-protein ligase RNF170</fullName>
    </recommendedName>
    <alternativeName>
        <fullName evidence="13">RING finger protein 170</fullName>
    </alternativeName>
    <alternativeName>
        <fullName evidence="12">RING-type E3 ubiquitin transferase RNF170</fullName>
    </alternativeName>
</protein>
<dbReference type="PROSITE" id="PS00518">
    <property type="entry name" value="ZF_RING_1"/>
    <property type="match status" value="1"/>
</dbReference>
<evidence type="ECO:0000256" key="13">
    <source>
        <dbReference type="ARBA" id="ARBA00031107"/>
    </source>
</evidence>
<evidence type="ECO:0000256" key="6">
    <source>
        <dbReference type="ARBA" id="ARBA00022723"/>
    </source>
</evidence>
<dbReference type="Gene3D" id="3.30.40.10">
    <property type="entry name" value="Zinc/RING finger domain, C3HC4 (zinc finger)"/>
    <property type="match status" value="1"/>
</dbReference>
<comment type="subcellular location">
    <subcellularLocation>
        <location evidence="1">Endomembrane system</location>
        <topology evidence="1">Multi-pass membrane protein</topology>
    </subcellularLocation>
</comment>
<evidence type="ECO:0000313" key="18">
    <source>
        <dbReference type="EMBL" id="WVZ61208.1"/>
    </source>
</evidence>
<keyword evidence="7 14" id="KW-0863">Zinc-finger</keyword>
<dbReference type="InterPro" id="IPR003690">
    <property type="entry name" value="MTERF"/>
</dbReference>
<evidence type="ECO:0000256" key="10">
    <source>
        <dbReference type="ARBA" id="ARBA00022989"/>
    </source>
</evidence>
<keyword evidence="5 16" id="KW-0812">Transmembrane</keyword>
<feature type="domain" description="RING-type" evidence="17">
    <location>
        <begin position="19"/>
        <end position="62"/>
    </location>
</feature>
<evidence type="ECO:0000256" key="1">
    <source>
        <dbReference type="ARBA" id="ARBA00004127"/>
    </source>
</evidence>
<keyword evidence="6" id="KW-0479">Metal-binding</keyword>
<feature type="region of interest" description="Disordered" evidence="15">
    <location>
        <begin position="264"/>
        <end position="298"/>
    </location>
</feature>
<feature type="transmembrane region" description="Helical" evidence="16">
    <location>
        <begin position="168"/>
        <end position="188"/>
    </location>
</feature>
<gene>
    <name evidence="18" type="ORF">U9M48_011119</name>
</gene>
<evidence type="ECO:0000256" key="8">
    <source>
        <dbReference type="ARBA" id="ARBA00022833"/>
    </source>
</evidence>
<name>A0AAQ3SUV8_PASNO</name>
<dbReference type="InterPro" id="IPR010652">
    <property type="entry name" value="DUF1232"/>
</dbReference>
<keyword evidence="19" id="KW-1185">Reference proteome</keyword>
<dbReference type="SUPFAM" id="SSF57850">
    <property type="entry name" value="RING/U-box"/>
    <property type="match status" value="1"/>
</dbReference>
<keyword evidence="4" id="KW-0804">Transcription</keyword>
<accession>A0AAQ3SUV8</accession>
<evidence type="ECO:0000256" key="15">
    <source>
        <dbReference type="SAM" id="MobiDB-lite"/>
    </source>
</evidence>
<dbReference type="SMART" id="SM00184">
    <property type="entry name" value="RING"/>
    <property type="match status" value="1"/>
</dbReference>
<evidence type="ECO:0000256" key="7">
    <source>
        <dbReference type="ARBA" id="ARBA00022771"/>
    </source>
</evidence>
<dbReference type="GO" id="GO:0003676">
    <property type="term" value="F:nucleic acid binding"/>
    <property type="evidence" value="ECO:0007669"/>
    <property type="project" value="InterPro"/>
</dbReference>
<dbReference type="PROSITE" id="PS50089">
    <property type="entry name" value="ZF_RING_2"/>
    <property type="match status" value="1"/>
</dbReference>
<evidence type="ECO:0000256" key="16">
    <source>
        <dbReference type="SAM" id="Phobius"/>
    </source>
</evidence>
<dbReference type="GO" id="GO:0008270">
    <property type="term" value="F:zinc ion binding"/>
    <property type="evidence" value="ECO:0007669"/>
    <property type="project" value="UniProtKB-KW"/>
</dbReference>
<evidence type="ECO:0000256" key="9">
    <source>
        <dbReference type="ARBA" id="ARBA00022946"/>
    </source>
</evidence>
<dbReference type="Pfam" id="PF06803">
    <property type="entry name" value="DUF1232"/>
    <property type="match status" value="1"/>
</dbReference>
<keyword evidence="4" id="KW-0806">Transcription termination</keyword>
<evidence type="ECO:0000256" key="11">
    <source>
        <dbReference type="ARBA" id="ARBA00023136"/>
    </source>
</evidence>
<proteinExistence type="inferred from homology"/>
<evidence type="ECO:0000256" key="2">
    <source>
        <dbReference type="ARBA" id="ARBA00007692"/>
    </source>
</evidence>
<dbReference type="GO" id="GO:0006353">
    <property type="term" value="P:DNA-templated transcription termination"/>
    <property type="evidence" value="ECO:0007669"/>
    <property type="project" value="UniProtKB-KW"/>
</dbReference>
<comment type="similarity">
    <text evidence="2">Belongs to the mTERF family.</text>
</comment>
<keyword evidence="11 16" id="KW-0472">Membrane</keyword>
<evidence type="ECO:0000259" key="17">
    <source>
        <dbReference type="PROSITE" id="PS50089"/>
    </source>
</evidence>
<dbReference type="Gene3D" id="1.25.70.10">
    <property type="entry name" value="Transcription termination factor 3, mitochondrial"/>
    <property type="match status" value="1"/>
</dbReference>
<dbReference type="Proteomes" id="UP001341281">
    <property type="component" value="Chromosome 02"/>
</dbReference>
<organism evidence="18 19">
    <name type="scientific">Paspalum notatum var. saurae</name>
    <dbReference type="NCBI Taxonomy" id="547442"/>
    <lineage>
        <taxon>Eukaryota</taxon>
        <taxon>Viridiplantae</taxon>
        <taxon>Streptophyta</taxon>
        <taxon>Embryophyta</taxon>
        <taxon>Tracheophyta</taxon>
        <taxon>Spermatophyta</taxon>
        <taxon>Magnoliopsida</taxon>
        <taxon>Liliopsida</taxon>
        <taxon>Poales</taxon>
        <taxon>Poaceae</taxon>
        <taxon>PACMAD clade</taxon>
        <taxon>Panicoideae</taxon>
        <taxon>Andropogonodae</taxon>
        <taxon>Paspaleae</taxon>
        <taxon>Paspalinae</taxon>
        <taxon>Paspalum</taxon>
    </lineage>
</organism>
<reference evidence="18 19" key="1">
    <citation type="submission" date="2024-02" db="EMBL/GenBank/DDBJ databases">
        <title>High-quality chromosome-scale genome assembly of Pensacola bahiagrass (Paspalum notatum Flugge var. saurae).</title>
        <authorList>
            <person name="Vega J.M."/>
            <person name="Podio M."/>
            <person name="Orjuela J."/>
            <person name="Siena L.A."/>
            <person name="Pessino S.C."/>
            <person name="Combes M.C."/>
            <person name="Mariac C."/>
            <person name="Albertini E."/>
            <person name="Pupilli F."/>
            <person name="Ortiz J.P.A."/>
            <person name="Leblanc O."/>
        </authorList>
    </citation>
    <scope>NUCLEOTIDE SEQUENCE [LARGE SCALE GENOMIC DNA]</scope>
    <source>
        <strain evidence="18">R1</strain>
        <tissue evidence="18">Leaf</tissue>
    </source>
</reference>
<evidence type="ECO:0000256" key="14">
    <source>
        <dbReference type="PROSITE-ProRule" id="PRU00175"/>
    </source>
</evidence>
<keyword evidence="4" id="KW-0805">Transcription regulation</keyword>
<evidence type="ECO:0000256" key="12">
    <source>
        <dbReference type="ARBA" id="ARBA00030110"/>
    </source>
</evidence>
<evidence type="ECO:0000313" key="19">
    <source>
        <dbReference type="Proteomes" id="UP001341281"/>
    </source>
</evidence>
<evidence type="ECO:0000256" key="3">
    <source>
        <dbReference type="ARBA" id="ARBA00014068"/>
    </source>
</evidence>
<dbReference type="InterPro" id="IPR013083">
    <property type="entry name" value="Znf_RING/FYVE/PHD"/>
</dbReference>
<dbReference type="GO" id="GO:0061630">
    <property type="term" value="F:ubiquitin protein ligase activity"/>
    <property type="evidence" value="ECO:0007669"/>
    <property type="project" value="InterPro"/>
</dbReference>
<dbReference type="InterPro" id="IPR038538">
    <property type="entry name" value="MTERF_sf"/>
</dbReference>
<dbReference type="InterPro" id="IPR017907">
    <property type="entry name" value="Znf_RING_CS"/>
</dbReference>
<keyword evidence="8" id="KW-0862">Zinc</keyword>
<dbReference type="Pfam" id="PF02536">
    <property type="entry name" value="mTERF"/>
    <property type="match status" value="1"/>
</dbReference>
<feature type="transmembrane region" description="Helical" evidence="16">
    <location>
        <begin position="130"/>
        <end position="148"/>
    </location>
</feature>
<keyword evidence="9" id="KW-0809">Transit peptide</keyword>
<evidence type="ECO:0000256" key="5">
    <source>
        <dbReference type="ARBA" id="ARBA00022692"/>
    </source>
</evidence>
<dbReference type="EMBL" id="CP144746">
    <property type="protein sequence ID" value="WVZ61208.1"/>
    <property type="molecule type" value="Genomic_DNA"/>
</dbReference>
<dbReference type="FunFam" id="1.25.70.10:FF:000013">
    <property type="entry name" value="uncharacterized protein LOC106769908"/>
    <property type="match status" value="1"/>
</dbReference>
<keyword evidence="10 16" id="KW-1133">Transmembrane helix</keyword>
<dbReference type="PANTHER" id="PTHR22894:SF5">
    <property type="entry name" value="RING-TYPE DOMAIN-CONTAINING PROTEIN"/>
    <property type="match status" value="1"/>
</dbReference>
<evidence type="ECO:0000256" key="4">
    <source>
        <dbReference type="ARBA" id="ARBA00022472"/>
    </source>
</evidence>